<organism evidence="2 3">
    <name type="scientific">Telluria mixta</name>
    <dbReference type="NCBI Taxonomy" id="34071"/>
    <lineage>
        <taxon>Bacteria</taxon>
        <taxon>Pseudomonadati</taxon>
        <taxon>Pseudomonadota</taxon>
        <taxon>Betaproteobacteria</taxon>
        <taxon>Burkholderiales</taxon>
        <taxon>Oxalobacteraceae</taxon>
        <taxon>Telluria group</taxon>
        <taxon>Telluria</taxon>
    </lineage>
</organism>
<evidence type="ECO:0000259" key="1">
    <source>
        <dbReference type="Pfam" id="PF00144"/>
    </source>
</evidence>
<dbReference type="InterPro" id="IPR050491">
    <property type="entry name" value="AmpC-like"/>
</dbReference>
<feature type="domain" description="Beta-lactamase-related" evidence="1">
    <location>
        <begin position="7"/>
        <end position="323"/>
    </location>
</feature>
<evidence type="ECO:0000313" key="3">
    <source>
        <dbReference type="Proteomes" id="UP001165263"/>
    </source>
</evidence>
<dbReference type="Pfam" id="PF00144">
    <property type="entry name" value="Beta-lactamase"/>
    <property type="match status" value="1"/>
</dbReference>
<keyword evidence="3" id="KW-1185">Reference proteome</keyword>
<dbReference type="RefSeq" id="WP_259449035.1">
    <property type="nucleotide sequence ID" value="NZ_CP119520.1"/>
</dbReference>
<comment type="caution">
    <text evidence="2">The sequence shown here is derived from an EMBL/GenBank/DDBJ whole genome shotgun (WGS) entry which is preliminary data.</text>
</comment>
<evidence type="ECO:0000313" key="2">
    <source>
        <dbReference type="EMBL" id="MCS0629943.1"/>
    </source>
</evidence>
<dbReference type="SUPFAM" id="SSF56601">
    <property type="entry name" value="beta-lactamase/transpeptidase-like"/>
    <property type="match status" value="1"/>
</dbReference>
<accession>A0ABT2BXT7</accession>
<dbReference type="EMBL" id="JANUHC010000003">
    <property type="protein sequence ID" value="MCS0629943.1"/>
    <property type="molecule type" value="Genomic_DNA"/>
</dbReference>
<dbReference type="InterPro" id="IPR001466">
    <property type="entry name" value="Beta-lactam-related"/>
</dbReference>
<dbReference type="Gene3D" id="3.40.710.10">
    <property type="entry name" value="DD-peptidase/beta-lactamase superfamily"/>
    <property type="match status" value="1"/>
</dbReference>
<sequence>MNESNALDDLFQPFNRSDAPGLVVGVARHGRRIHRRGFGLASVELGVANTPWTRMRIGSVSKHFTCLAALLLAEEGRLDIDAGVCSLLPGLPVPLGEPTLRQLMTHTSGVRCYVDLASLADGTAIQPPGAVLAAQTRQRTANFAPGEKMIYSNGGYHLLSLVIERVAGMPFERFLEERIFVPLGMMDTASVPSDFDIHPGMATLHVARPPEQGGGWRRGVFPTDELRGEGAMVSTIDDMLAWLAHLRAPDKRVGTAASWRQMLTPATLNNGRVNPYGLGLFRHDYRGVEVIHHAGGVVGGTCQMITVPSEALDIVIITNGVAANPIELGYRIIDMLLGDGVLGARPEKPEAARFRPMLGTRYHAAASGLVVGFAEAPGGKLGISFLDNPPAALTASGDVLRLGFEDMAMGPLELRTGDLAVEGQSPPAVLTVSEAGHAERYERLPPTPPAPASVATTLLGRYRVPDLDADAEMRFDGAQLLLDISGPYGRDLMTLEAFSDRVFGIRFGGEHPPLCGVLTVERSPEGVAGLRVNTPRTRNLRFERVADREASR</sequence>
<reference evidence="2" key="1">
    <citation type="submission" date="2022-08" db="EMBL/GenBank/DDBJ databases">
        <title>Reclassification of Massilia species as members of the genera Telluria, Duganella, Pseudoduganella, Mokoshia gen. nov. and Zemynaea gen. nov. using orthogonal and non-orthogonal genome-based approaches.</title>
        <authorList>
            <person name="Bowman J.P."/>
        </authorList>
    </citation>
    <scope>NUCLEOTIDE SEQUENCE</scope>
    <source>
        <strain evidence="2">LMG 11547</strain>
    </source>
</reference>
<dbReference type="PANTHER" id="PTHR46825:SF9">
    <property type="entry name" value="BETA-LACTAMASE-RELATED DOMAIN-CONTAINING PROTEIN"/>
    <property type="match status" value="1"/>
</dbReference>
<protein>
    <submittedName>
        <fullName evidence="2">Beta-lactamase family protein</fullName>
    </submittedName>
</protein>
<dbReference type="PANTHER" id="PTHR46825">
    <property type="entry name" value="D-ALANYL-D-ALANINE-CARBOXYPEPTIDASE/ENDOPEPTIDASE AMPH"/>
    <property type="match status" value="1"/>
</dbReference>
<proteinExistence type="predicted"/>
<dbReference type="InterPro" id="IPR012338">
    <property type="entry name" value="Beta-lactam/transpept-like"/>
</dbReference>
<dbReference type="Proteomes" id="UP001165263">
    <property type="component" value="Unassembled WGS sequence"/>
</dbReference>
<name>A0ABT2BXT7_9BURK</name>
<gene>
    <name evidence="2" type="ORF">NX786_11430</name>
</gene>